<keyword evidence="2" id="KW-1185">Reference proteome</keyword>
<dbReference type="AlphaFoldDB" id="A0A5J4NEV3"/>
<protein>
    <submittedName>
        <fullName evidence="1">Uncharacterized protein</fullName>
    </submittedName>
</protein>
<evidence type="ECO:0000313" key="2">
    <source>
        <dbReference type="Proteomes" id="UP000324629"/>
    </source>
</evidence>
<organism evidence="1 2">
    <name type="scientific">Paragonimus westermani</name>
    <dbReference type="NCBI Taxonomy" id="34504"/>
    <lineage>
        <taxon>Eukaryota</taxon>
        <taxon>Metazoa</taxon>
        <taxon>Spiralia</taxon>
        <taxon>Lophotrochozoa</taxon>
        <taxon>Platyhelminthes</taxon>
        <taxon>Trematoda</taxon>
        <taxon>Digenea</taxon>
        <taxon>Plagiorchiida</taxon>
        <taxon>Troglotremata</taxon>
        <taxon>Troglotrematidae</taxon>
        <taxon>Paragonimus</taxon>
    </lineage>
</organism>
<proteinExistence type="predicted"/>
<dbReference type="EMBL" id="QNGE01003356">
    <property type="protein sequence ID" value="KAA3674156.1"/>
    <property type="molecule type" value="Genomic_DNA"/>
</dbReference>
<comment type="caution">
    <text evidence="1">The sequence shown here is derived from an EMBL/GenBank/DDBJ whole genome shotgun (WGS) entry which is preliminary data.</text>
</comment>
<reference evidence="1 2" key="1">
    <citation type="journal article" date="2019" name="Gigascience">
        <title>Whole-genome sequence of the oriental lung fluke Paragonimus westermani.</title>
        <authorList>
            <person name="Oey H."/>
            <person name="Zakrzewski M."/>
            <person name="Narain K."/>
            <person name="Devi K.R."/>
            <person name="Agatsuma T."/>
            <person name="Nawaratna S."/>
            <person name="Gobert G.N."/>
            <person name="Jones M.K."/>
            <person name="Ragan M.A."/>
            <person name="McManus D.P."/>
            <person name="Krause L."/>
        </authorList>
    </citation>
    <scope>NUCLEOTIDE SEQUENCE [LARGE SCALE GENOMIC DNA]</scope>
    <source>
        <strain evidence="1 2">IND2009</strain>
    </source>
</reference>
<gene>
    <name evidence="1" type="ORF">DEA37_0001830</name>
</gene>
<dbReference type="Proteomes" id="UP000324629">
    <property type="component" value="Unassembled WGS sequence"/>
</dbReference>
<name>A0A5J4NEV3_9TREM</name>
<sequence length="110" mass="12436">MTPSNPYCNVFTPCCFLCSKSTLFVVLMFPRWQPIQFNSSVKENCKHGKILQFVSSSWDRIPESVSQSDSCKQGTFDGVVRGRSTNSPQPDNIFVYSDFDCIHSDILKPS</sequence>
<accession>A0A5J4NEV3</accession>
<evidence type="ECO:0000313" key="1">
    <source>
        <dbReference type="EMBL" id="KAA3674156.1"/>
    </source>
</evidence>
<feature type="non-terminal residue" evidence="1">
    <location>
        <position position="110"/>
    </location>
</feature>